<dbReference type="EMBL" id="JH930469">
    <property type="protein sequence ID" value="EKM60011.1"/>
    <property type="molecule type" value="Genomic_DNA"/>
</dbReference>
<keyword evidence="3" id="KW-1185">Reference proteome</keyword>
<dbReference type="GeneID" id="18910823"/>
<evidence type="ECO:0000256" key="1">
    <source>
        <dbReference type="SAM" id="Phobius"/>
    </source>
</evidence>
<accession>K5VAW3</accession>
<keyword evidence="1" id="KW-0812">Transmembrane</keyword>
<dbReference type="HOGENOM" id="CLU_2027546_0_0_1"/>
<dbReference type="OrthoDB" id="3265591at2759"/>
<keyword evidence="1" id="KW-1133">Transmembrane helix</keyword>
<protein>
    <submittedName>
        <fullName evidence="2">Uncharacterized protein</fullName>
    </submittedName>
</protein>
<name>K5VAW3_PHACS</name>
<keyword evidence="1" id="KW-0472">Membrane</keyword>
<feature type="transmembrane region" description="Helical" evidence="1">
    <location>
        <begin position="6"/>
        <end position="25"/>
    </location>
</feature>
<dbReference type="RefSeq" id="XP_007392559.1">
    <property type="nucleotide sequence ID" value="XM_007392497.1"/>
</dbReference>
<dbReference type="KEGG" id="pco:PHACADRAFT_192409"/>
<organism evidence="2 3">
    <name type="scientific">Phanerochaete carnosa (strain HHB-10118-sp)</name>
    <name type="common">White-rot fungus</name>
    <name type="synonym">Peniophora carnosa</name>
    <dbReference type="NCBI Taxonomy" id="650164"/>
    <lineage>
        <taxon>Eukaryota</taxon>
        <taxon>Fungi</taxon>
        <taxon>Dikarya</taxon>
        <taxon>Basidiomycota</taxon>
        <taxon>Agaricomycotina</taxon>
        <taxon>Agaricomycetes</taxon>
        <taxon>Polyporales</taxon>
        <taxon>Phanerochaetaceae</taxon>
        <taxon>Phanerochaete</taxon>
    </lineage>
</organism>
<proteinExistence type="predicted"/>
<evidence type="ECO:0000313" key="3">
    <source>
        <dbReference type="Proteomes" id="UP000008370"/>
    </source>
</evidence>
<dbReference type="InParanoid" id="K5VAW3"/>
<sequence>MFPDSPTSTYSLILLCMALYLLNWLKEHKDQQHRCSLTGVHSGSSPIAKGCSQRGMNFTALLLTEIWQVGGSPFRIATRRYWHYIVSGPKLIDELRHAPDDELSFIEAVAESFKLEYAIYVA</sequence>
<dbReference type="Proteomes" id="UP000008370">
    <property type="component" value="Unassembled WGS sequence"/>
</dbReference>
<dbReference type="AlphaFoldDB" id="K5VAW3"/>
<evidence type="ECO:0000313" key="2">
    <source>
        <dbReference type="EMBL" id="EKM60011.1"/>
    </source>
</evidence>
<reference evidence="2 3" key="1">
    <citation type="journal article" date="2012" name="BMC Genomics">
        <title>Comparative genomics of the white-rot fungi, Phanerochaete carnosa and P. chrysosporium, to elucidate the genetic basis of the distinct wood types they colonize.</title>
        <authorList>
            <person name="Suzuki H."/>
            <person name="MacDonald J."/>
            <person name="Syed K."/>
            <person name="Salamov A."/>
            <person name="Hori C."/>
            <person name="Aerts A."/>
            <person name="Henrissat B."/>
            <person name="Wiebenga A."/>
            <person name="vanKuyk P.A."/>
            <person name="Barry K."/>
            <person name="Lindquist E."/>
            <person name="LaButti K."/>
            <person name="Lapidus A."/>
            <person name="Lucas S."/>
            <person name="Coutinho P."/>
            <person name="Gong Y."/>
            <person name="Samejima M."/>
            <person name="Mahadevan R."/>
            <person name="Abou-Zaid M."/>
            <person name="de Vries R.P."/>
            <person name="Igarashi K."/>
            <person name="Yadav J.S."/>
            <person name="Grigoriev I.V."/>
            <person name="Master E.R."/>
        </authorList>
    </citation>
    <scope>NUCLEOTIDE SEQUENCE [LARGE SCALE GENOMIC DNA]</scope>
    <source>
        <strain evidence="2 3">HHB-10118-sp</strain>
    </source>
</reference>
<gene>
    <name evidence="2" type="ORF">PHACADRAFT_192409</name>
</gene>